<feature type="transmembrane region" description="Helical" evidence="1">
    <location>
        <begin position="44"/>
        <end position="65"/>
    </location>
</feature>
<keyword evidence="1" id="KW-0812">Transmembrane</keyword>
<feature type="transmembrane region" description="Helical" evidence="1">
    <location>
        <begin position="77"/>
        <end position="95"/>
    </location>
</feature>
<accession>A0ABV1ES32</accession>
<protein>
    <submittedName>
        <fullName evidence="2">Uncharacterized protein</fullName>
    </submittedName>
</protein>
<proteinExistence type="predicted"/>
<dbReference type="EMBL" id="JBBMFT010000013">
    <property type="protein sequence ID" value="MEQ2457393.1"/>
    <property type="molecule type" value="Genomic_DNA"/>
</dbReference>
<keyword evidence="1" id="KW-1133">Transmembrane helix</keyword>
<dbReference type="Proteomes" id="UP001440599">
    <property type="component" value="Unassembled WGS sequence"/>
</dbReference>
<evidence type="ECO:0000256" key="1">
    <source>
        <dbReference type="SAM" id="Phobius"/>
    </source>
</evidence>
<organism evidence="2 3">
    <name type="scientific">Flavonifractor hominis</name>
    <dbReference type="NCBI Taxonomy" id="3133178"/>
    <lineage>
        <taxon>Bacteria</taxon>
        <taxon>Bacillati</taxon>
        <taxon>Bacillota</taxon>
        <taxon>Clostridia</taxon>
        <taxon>Eubacteriales</taxon>
        <taxon>Oscillospiraceae</taxon>
        <taxon>Flavonifractor</taxon>
    </lineage>
</organism>
<gene>
    <name evidence="2" type="ORF">WMO45_12770</name>
</gene>
<reference evidence="2 3" key="1">
    <citation type="submission" date="2024-03" db="EMBL/GenBank/DDBJ databases">
        <title>Human intestinal bacterial collection.</title>
        <authorList>
            <person name="Pauvert C."/>
            <person name="Hitch T.C.A."/>
            <person name="Clavel T."/>
        </authorList>
    </citation>
    <scope>NUCLEOTIDE SEQUENCE [LARGE SCALE GENOMIC DNA]</scope>
    <source>
        <strain evidence="2 3">CLA-AP-H34</strain>
    </source>
</reference>
<feature type="transmembrane region" description="Helical" evidence="1">
    <location>
        <begin position="107"/>
        <end position="136"/>
    </location>
</feature>
<keyword evidence="1" id="KW-0472">Membrane</keyword>
<evidence type="ECO:0000313" key="3">
    <source>
        <dbReference type="Proteomes" id="UP001440599"/>
    </source>
</evidence>
<sequence>METSGSPAQRFGGFASGHFVVTALCAPLLFLVPELLTRFPTPLWALWMMALYVPAGWVVAALRGWTRPTPKQGVKAVLYPALFAWGWAFGGWLLFICPLSPVCNVGFLMLLSTYFLACPSFMLMLTALSFSLGVPLESSLAGASFLSLWYLCMFLAGLLPPLLFCLGSLLPHRVKEDLDET</sequence>
<evidence type="ECO:0000313" key="2">
    <source>
        <dbReference type="EMBL" id="MEQ2457393.1"/>
    </source>
</evidence>
<dbReference type="RefSeq" id="WP_349141238.1">
    <property type="nucleotide sequence ID" value="NZ_JBBMFT010000013.1"/>
</dbReference>
<feature type="transmembrane region" description="Helical" evidence="1">
    <location>
        <begin position="148"/>
        <end position="170"/>
    </location>
</feature>
<comment type="caution">
    <text evidence="2">The sequence shown here is derived from an EMBL/GenBank/DDBJ whole genome shotgun (WGS) entry which is preliminary data.</text>
</comment>
<keyword evidence="3" id="KW-1185">Reference proteome</keyword>
<feature type="transmembrane region" description="Helical" evidence="1">
    <location>
        <begin position="12"/>
        <end position="32"/>
    </location>
</feature>
<name>A0ABV1ES32_9FIRM</name>